<organism evidence="2 3">
    <name type="scientific">Occallatibacter riparius</name>
    <dbReference type="NCBI Taxonomy" id="1002689"/>
    <lineage>
        <taxon>Bacteria</taxon>
        <taxon>Pseudomonadati</taxon>
        <taxon>Acidobacteriota</taxon>
        <taxon>Terriglobia</taxon>
        <taxon>Terriglobales</taxon>
        <taxon>Acidobacteriaceae</taxon>
        <taxon>Occallatibacter</taxon>
    </lineage>
</organism>
<dbReference type="EMBL" id="CP093313">
    <property type="protein sequence ID" value="UWZ86810.1"/>
    <property type="molecule type" value="Genomic_DNA"/>
</dbReference>
<evidence type="ECO:0000313" key="3">
    <source>
        <dbReference type="Proteomes" id="UP001059380"/>
    </source>
</evidence>
<proteinExistence type="predicted"/>
<sequence length="991" mass="102722">MNLAQFMSACIAALTFPITRQLAPARAGWREGRVLLTPSFRRSSLAVIGIAFCLANLSVAQQGASPSPLGSDAIMGFEVPTAWSARIDGLFPDFAVASTTNRTQGSAALAVNNPPHLLTLTSRPVASTAAALTGIGKDGAILQLDILLPPDKDATHKPWRERSDSDNDGWIMALVSSRSRGLFLDSLGKVKLENLRAGTYNTVAFPIPERVSSALDGKDFNDLVFQFVVGSPEKVRGTLVFDNLRVHSVDLVQSPTGNPPPAGYGGSLDLVVSGDAPVSKSFDLGPTQIPAGFHLKKGTAGSTTVQLALGLDSKPSLTCTYNPDKTDTSNESYILQSCTGTNVAGDLVSSNWISLTIQGGDSSQQIRAQIALNPLGDRTGSGLIPAMPTFWGDADACTPAPIPGTVVTTSTSCSNQTAQANKIINDYFNQVRNSNPARDWIVTPVPESATRHGDGTPTDNLTGKSTSNEAAPLDGSAPNSDPPFDTGGDLNPGGSFDAYWRLSGNLTPTAVSGTDENLTHFDSTFTAHGVLFGDDVDVVDAKLTADTDSGATTPAYKPATSSGTLNFYVLGEEIPSGGLPFNPSTGFSVDPSWNQEYNLPSVHIWIFSITLGATVDADLNAQGSAALSGADLSVIPTASVGGHISGGIDLGIASGTVDAKVNLLTVSTPVSAQVKWVIHTEPNICATTMNGSLKGDLNLSSGGGEVNLQATFGDCPFCYTDSYTLFKWKPLATASWNLFNDTIDTQLFELPTSLCTYPITVNIVSPAQGATLSSGLPITLHGSAAPNDTSLSSTATYQWTFTKGANASTATIQSGANTANPVVVFGAPTSGTSSTWTIGLTATTTVTDSSNHPITKAASATPVTVTVSNLQNGVYITQMINKDGFLGVFDDSGALDIGNNPLPETITGLVSGATGALNTTFTVAYCNDQSPACTNPGAAVALPVTGAATSTPSALWSTWVLPGYQKVTMTTTQGASPFASDSVIVFGTAIE</sequence>
<keyword evidence="3" id="KW-1185">Reference proteome</keyword>
<dbReference type="Proteomes" id="UP001059380">
    <property type="component" value="Chromosome"/>
</dbReference>
<evidence type="ECO:0000256" key="1">
    <source>
        <dbReference type="SAM" id="MobiDB-lite"/>
    </source>
</evidence>
<dbReference type="RefSeq" id="WP_260796447.1">
    <property type="nucleotide sequence ID" value="NZ_CP093313.1"/>
</dbReference>
<evidence type="ECO:0000313" key="2">
    <source>
        <dbReference type="EMBL" id="UWZ86810.1"/>
    </source>
</evidence>
<evidence type="ECO:0008006" key="4">
    <source>
        <dbReference type="Google" id="ProtNLM"/>
    </source>
</evidence>
<dbReference type="AlphaFoldDB" id="A0A9J7BXU0"/>
<protein>
    <recommendedName>
        <fullName evidence="4">PKD domain-containing protein</fullName>
    </recommendedName>
</protein>
<gene>
    <name evidence="2" type="ORF">MOP44_12875</name>
</gene>
<name>A0A9J7BXU0_9BACT</name>
<dbReference type="KEGG" id="orp:MOP44_12875"/>
<feature type="compositionally biased region" description="Polar residues" evidence="1">
    <location>
        <begin position="457"/>
        <end position="469"/>
    </location>
</feature>
<reference evidence="2" key="1">
    <citation type="submission" date="2021-04" db="EMBL/GenBank/DDBJ databases">
        <title>Phylogenetic analysis of Acidobacteriaceae.</title>
        <authorList>
            <person name="Qiu L."/>
            <person name="Zhang Q."/>
        </authorList>
    </citation>
    <scope>NUCLEOTIDE SEQUENCE</scope>
    <source>
        <strain evidence="2">DSM 25168</strain>
    </source>
</reference>
<accession>A0A9J7BXU0</accession>
<feature type="region of interest" description="Disordered" evidence="1">
    <location>
        <begin position="445"/>
        <end position="492"/>
    </location>
</feature>